<proteinExistence type="predicted"/>
<evidence type="ECO:0000313" key="2">
    <source>
        <dbReference type="EMBL" id="GFS27308.1"/>
    </source>
</evidence>
<sequence>MFNKITVFLCISVAVFCAVNADYPCIEDDPYDLPYPCSGHTFTTAGDMNYCCSAGGLLLLTTVQQADGTVSYRCNCDTSK</sequence>
<feature type="chain" id="PRO_5043887311" evidence="1">
    <location>
        <begin position="22"/>
        <end position="80"/>
    </location>
</feature>
<dbReference type="EMBL" id="BMAT01010481">
    <property type="protein sequence ID" value="GFS27308.1"/>
    <property type="molecule type" value="Genomic_DNA"/>
</dbReference>
<feature type="signal peptide" evidence="1">
    <location>
        <begin position="1"/>
        <end position="21"/>
    </location>
</feature>
<comment type="caution">
    <text evidence="2">The sequence shown here is derived from an EMBL/GenBank/DDBJ whole genome shotgun (WGS) entry which is preliminary data.</text>
</comment>
<dbReference type="AlphaFoldDB" id="A0AAV4K005"/>
<organism evidence="2 3">
    <name type="scientific">Elysia marginata</name>
    <dbReference type="NCBI Taxonomy" id="1093978"/>
    <lineage>
        <taxon>Eukaryota</taxon>
        <taxon>Metazoa</taxon>
        <taxon>Spiralia</taxon>
        <taxon>Lophotrochozoa</taxon>
        <taxon>Mollusca</taxon>
        <taxon>Gastropoda</taxon>
        <taxon>Heterobranchia</taxon>
        <taxon>Euthyneura</taxon>
        <taxon>Panpulmonata</taxon>
        <taxon>Sacoglossa</taxon>
        <taxon>Placobranchoidea</taxon>
        <taxon>Plakobranchidae</taxon>
        <taxon>Elysia</taxon>
    </lineage>
</organism>
<keyword evidence="1" id="KW-0732">Signal</keyword>
<keyword evidence="3" id="KW-1185">Reference proteome</keyword>
<gene>
    <name evidence="2" type="ORF">ElyMa_005256300</name>
</gene>
<evidence type="ECO:0000313" key="3">
    <source>
        <dbReference type="Proteomes" id="UP000762676"/>
    </source>
</evidence>
<evidence type="ECO:0000256" key="1">
    <source>
        <dbReference type="SAM" id="SignalP"/>
    </source>
</evidence>
<protein>
    <submittedName>
        <fullName evidence="2">Uncharacterized protein</fullName>
    </submittedName>
</protein>
<reference evidence="2 3" key="1">
    <citation type="journal article" date="2021" name="Elife">
        <title>Chloroplast acquisition without the gene transfer in kleptoplastic sea slugs, Plakobranchus ocellatus.</title>
        <authorList>
            <person name="Maeda T."/>
            <person name="Takahashi S."/>
            <person name="Yoshida T."/>
            <person name="Shimamura S."/>
            <person name="Takaki Y."/>
            <person name="Nagai Y."/>
            <person name="Toyoda A."/>
            <person name="Suzuki Y."/>
            <person name="Arimoto A."/>
            <person name="Ishii H."/>
            <person name="Satoh N."/>
            <person name="Nishiyama T."/>
            <person name="Hasebe M."/>
            <person name="Maruyama T."/>
            <person name="Minagawa J."/>
            <person name="Obokata J."/>
            <person name="Shigenobu S."/>
        </authorList>
    </citation>
    <scope>NUCLEOTIDE SEQUENCE [LARGE SCALE GENOMIC DNA]</scope>
</reference>
<name>A0AAV4K005_9GAST</name>
<dbReference type="Proteomes" id="UP000762676">
    <property type="component" value="Unassembled WGS sequence"/>
</dbReference>
<accession>A0AAV4K005</accession>